<organism evidence="2 3">
    <name type="scientific">Acidihalobacter ferrooxydans</name>
    <dbReference type="NCBI Taxonomy" id="1765967"/>
    <lineage>
        <taxon>Bacteria</taxon>
        <taxon>Pseudomonadati</taxon>
        <taxon>Pseudomonadota</taxon>
        <taxon>Gammaproteobacteria</taxon>
        <taxon>Chromatiales</taxon>
        <taxon>Ectothiorhodospiraceae</taxon>
        <taxon>Acidihalobacter</taxon>
    </lineage>
</organism>
<dbReference type="OrthoDB" id="9810445at2"/>
<dbReference type="RefSeq" id="WP_076835992.1">
    <property type="nucleotide sequence ID" value="NZ_CP019434.1"/>
</dbReference>
<feature type="signal peptide" evidence="1">
    <location>
        <begin position="1"/>
        <end position="25"/>
    </location>
</feature>
<evidence type="ECO:0008006" key="4">
    <source>
        <dbReference type="Google" id="ProtNLM"/>
    </source>
</evidence>
<dbReference type="STRING" id="1765967.BW247_04295"/>
<protein>
    <recommendedName>
        <fullName evidence="4">PsbP C-terminal domain-containing protein</fullName>
    </recommendedName>
</protein>
<evidence type="ECO:0000256" key="1">
    <source>
        <dbReference type="SAM" id="SignalP"/>
    </source>
</evidence>
<dbReference type="KEGG" id="afy:BW247_04295"/>
<sequence>MPTPAHVLTALLAAPLGLGALPAQAQTPPAAQAPIAPLQHPVGDIPDTQVFVRYHSPLGFSLEVPEGWARSTTADGVRFVSRLDGIVITARTAHQAPSVASVRAQEIPALKRAGRAVRISAVTQVRLPAGKVVKIAYSDNSAPNPVTGKQVREERWRFLYFRQGREVAVDFYAPYGADNVDQWHRMSQSFRWSRP</sequence>
<evidence type="ECO:0000313" key="3">
    <source>
        <dbReference type="Proteomes" id="UP000243807"/>
    </source>
</evidence>
<dbReference type="AlphaFoldDB" id="A0A1P8UF57"/>
<evidence type="ECO:0000313" key="2">
    <source>
        <dbReference type="EMBL" id="APZ42404.1"/>
    </source>
</evidence>
<proteinExistence type="predicted"/>
<name>A0A1P8UF57_9GAMM</name>
<keyword evidence="1" id="KW-0732">Signal</keyword>
<reference evidence="2 3" key="1">
    <citation type="submission" date="2017-01" db="EMBL/GenBank/DDBJ databases">
        <title>Draft sequence of Acidihalobacter ferrooxidans strain DSM 14175 (strain V8).</title>
        <authorList>
            <person name="Khaleque H.N."/>
            <person name="Ramsay J.P."/>
            <person name="Murphy R.J.T."/>
            <person name="Kaksonen A.H."/>
            <person name="Boxall N.J."/>
            <person name="Watkin E.L.J."/>
        </authorList>
    </citation>
    <scope>NUCLEOTIDE SEQUENCE [LARGE SCALE GENOMIC DNA]</scope>
    <source>
        <strain evidence="2 3">V8</strain>
    </source>
</reference>
<keyword evidence="3" id="KW-1185">Reference proteome</keyword>
<gene>
    <name evidence="2" type="ORF">BW247_04295</name>
</gene>
<dbReference type="EMBL" id="CP019434">
    <property type="protein sequence ID" value="APZ42404.1"/>
    <property type="molecule type" value="Genomic_DNA"/>
</dbReference>
<dbReference type="Proteomes" id="UP000243807">
    <property type="component" value="Chromosome"/>
</dbReference>
<feature type="chain" id="PRO_5010187949" description="PsbP C-terminal domain-containing protein" evidence="1">
    <location>
        <begin position="26"/>
        <end position="195"/>
    </location>
</feature>
<accession>A0A1P8UF57</accession>